<comment type="caution">
    <text evidence="2">The sequence shown here is derived from an EMBL/GenBank/DDBJ whole genome shotgun (WGS) entry which is preliminary data.</text>
</comment>
<protein>
    <recommendedName>
        <fullName evidence="4">Lipoprotein</fullName>
    </recommendedName>
</protein>
<dbReference type="Proteomes" id="UP001597544">
    <property type="component" value="Unassembled WGS sequence"/>
</dbReference>
<gene>
    <name evidence="2" type="ORF">ACFSRY_10845</name>
</gene>
<proteinExistence type="predicted"/>
<name>A0ABW5ILS1_9BACT</name>
<organism evidence="2 3">
    <name type="scientific">Pontibacter locisalis</name>
    <dbReference type="NCBI Taxonomy" id="1719035"/>
    <lineage>
        <taxon>Bacteria</taxon>
        <taxon>Pseudomonadati</taxon>
        <taxon>Bacteroidota</taxon>
        <taxon>Cytophagia</taxon>
        <taxon>Cytophagales</taxon>
        <taxon>Hymenobacteraceae</taxon>
        <taxon>Pontibacter</taxon>
    </lineage>
</organism>
<evidence type="ECO:0008006" key="4">
    <source>
        <dbReference type="Google" id="ProtNLM"/>
    </source>
</evidence>
<keyword evidence="3" id="KW-1185">Reference proteome</keyword>
<accession>A0ABW5ILS1</accession>
<feature type="region of interest" description="Disordered" evidence="1">
    <location>
        <begin position="203"/>
        <end position="224"/>
    </location>
</feature>
<evidence type="ECO:0000313" key="2">
    <source>
        <dbReference type="EMBL" id="MFD2514365.1"/>
    </source>
</evidence>
<dbReference type="RefSeq" id="WP_377506808.1">
    <property type="nucleotide sequence ID" value="NZ_JBHULU010000015.1"/>
</dbReference>
<evidence type="ECO:0000256" key="1">
    <source>
        <dbReference type="SAM" id="MobiDB-lite"/>
    </source>
</evidence>
<evidence type="ECO:0000313" key="3">
    <source>
        <dbReference type="Proteomes" id="UP001597544"/>
    </source>
</evidence>
<dbReference type="EMBL" id="JBHULU010000015">
    <property type="protein sequence ID" value="MFD2514365.1"/>
    <property type="molecule type" value="Genomic_DNA"/>
</dbReference>
<reference evidence="3" key="1">
    <citation type="journal article" date="2019" name="Int. J. Syst. Evol. Microbiol.">
        <title>The Global Catalogue of Microorganisms (GCM) 10K type strain sequencing project: providing services to taxonomists for standard genome sequencing and annotation.</title>
        <authorList>
            <consortium name="The Broad Institute Genomics Platform"/>
            <consortium name="The Broad Institute Genome Sequencing Center for Infectious Disease"/>
            <person name="Wu L."/>
            <person name="Ma J."/>
        </authorList>
    </citation>
    <scope>NUCLEOTIDE SEQUENCE [LARGE SCALE GENOMIC DNA]</scope>
    <source>
        <strain evidence="3">KCTC 42498</strain>
    </source>
</reference>
<sequence>MKHFYKNLRAQELHVLLMLCLILFTQCTSNRLSMREGQKIEELGVCLTFAPNVPAEFQEQFEESLDQYIVKYNSEAHAFKLTECQDNSSLQLRIEDVKYTTSTDRATGIVVSALGLVALPAVLVSSGAQFIAAFYYFPNNFTLATTAFSNDIAHPSLGVMQKVYKTGGMFGNDEKQRIRHAKKFELHLNTLFTEIESTYRKTSGRRAKGMANSGPVELDNSASN</sequence>